<dbReference type="EMBL" id="FQUE01000005">
    <property type="protein sequence ID" value="SHF35339.1"/>
    <property type="molecule type" value="Genomic_DNA"/>
</dbReference>
<dbReference type="AlphaFoldDB" id="A0A1M5AYP5"/>
<organism evidence="2 3">
    <name type="scientific">Loktanella atrilutea</name>
    <dbReference type="NCBI Taxonomy" id="366533"/>
    <lineage>
        <taxon>Bacteria</taxon>
        <taxon>Pseudomonadati</taxon>
        <taxon>Pseudomonadota</taxon>
        <taxon>Alphaproteobacteria</taxon>
        <taxon>Rhodobacterales</taxon>
        <taxon>Roseobacteraceae</taxon>
        <taxon>Loktanella</taxon>
    </lineage>
</organism>
<sequence>MARDDTSAASVYLEKIMDKHGTPSKSKQAPKPASTPDTKAKQPDQKPQTAKK</sequence>
<accession>A0A1M5AYP5</accession>
<name>A0A1M5AYP5_LOKAT</name>
<dbReference type="Proteomes" id="UP000183987">
    <property type="component" value="Unassembled WGS sequence"/>
</dbReference>
<gene>
    <name evidence="2" type="ORF">SAMN05444339_105156</name>
</gene>
<evidence type="ECO:0000313" key="2">
    <source>
        <dbReference type="EMBL" id="SHF35339.1"/>
    </source>
</evidence>
<keyword evidence="3" id="KW-1185">Reference proteome</keyword>
<evidence type="ECO:0000313" key="3">
    <source>
        <dbReference type="Proteomes" id="UP000183987"/>
    </source>
</evidence>
<proteinExistence type="predicted"/>
<protein>
    <submittedName>
        <fullName evidence="2">Uncharacterized protein</fullName>
    </submittedName>
</protein>
<evidence type="ECO:0000256" key="1">
    <source>
        <dbReference type="SAM" id="MobiDB-lite"/>
    </source>
</evidence>
<reference evidence="3" key="1">
    <citation type="submission" date="2016-11" db="EMBL/GenBank/DDBJ databases">
        <authorList>
            <person name="Varghese N."/>
            <person name="Submissions S."/>
        </authorList>
    </citation>
    <scope>NUCLEOTIDE SEQUENCE [LARGE SCALE GENOMIC DNA]</scope>
    <source>
        <strain evidence="3">DSM 29326</strain>
    </source>
</reference>
<feature type="region of interest" description="Disordered" evidence="1">
    <location>
        <begin position="1"/>
        <end position="52"/>
    </location>
</feature>